<dbReference type="Proteomes" id="UP000535511">
    <property type="component" value="Unassembled WGS sequence"/>
</dbReference>
<organism evidence="2 3">
    <name type="scientific">Nocardioides panaciterrulae</name>
    <dbReference type="NCBI Taxonomy" id="661492"/>
    <lineage>
        <taxon>Bacteria</taxon>
        <taxon>Bacillati</taxon>
        <taxon>Actinomycetota</taxon>
        <taxon>Actinomycetes</taxon>
        <taxon>Propionibacteriales</taxon>
        <taxon>Nocardioidaceae</taxon>
        <taxon>Nocardioides</taxon>
    </lineage>
</organism>
<keyword evidence="3" id="KW-1185">Reference proteome</keyword>
<dbReference type="InterPro" id="IPR005135">
    <property type="entry name" value="Endo/exonuclease/phosphatase"/>
</dbReference>
<reference evidence="2 3" key="1">
    <citation type="submission" date="2020-07" db="EMBL/GenBank/DDBJ databases">
        <title>Sequencing the genomes of 1000 actinobacteria strains.</title>
        <authorList>
            <person name="Klenk H.-P."/>
        </authorList>
    </citation>
    <scope>NUCLEOTIDE SEQUENCE [LARGE SCALE GENOMIC DNA]</scope>
    <source>
        <strain evidence="2 3">DSM 21350</strain>
    </source>
</reference>
<evidence type="ECO:0000259" key="1">
    <source>
        <dbReference type="Pfam" id="PF03372"/>
    </source>
</evidence>
<protein>
    <recommendedName>
        <fullName evidence="1">Endonuclease/exonuclease/phosphatase domain-containing protein</fullName>
    </recommendedName>
</protein>
<dbReference type="GO" id="GO:0003824">
    <property type="term" value="F:catalytic activity"/>
    <property type="evidence" value="ECO:0007669"/>
    <property type="project" value="InterPro"/>
</dbReference>
<proteinExistence type="predicted"/>
<dbReference type="EMBL" id="JACCBG010000001">
    <property type="protein sequence ID" value="NYD43314.1"/>
    <property type="molecule type" value="Genomic_DNA"/>
</dbReference>
<dbReference type="InterPro" id="IPR036691">
    <property type="entry name" value="Endo/exonu/phosph_ase_sf"/>
</dbReference>
<dbReference type="SUPFAM" id="SSF56219">
    <property type="entry name" value="DNase I-like"/>
    <property type="match status" value="1"/>
</dbReference>
<evidence type="ECO:0000313" key="2">
    <source>
        <dbReference type="EMBL" id="NYD43314.1"/>
    </source>
</evidence>
<dbReference type="AlphaFoldDB" id="A0A7Y9JDI7"/>
<name>A0A7Y9JDI7_9ACTN</name>
<feature type="domain" description="Endonuclease/exonuclease/phosphatase" evidence="1">
    <location>
        <begin position="25"/>
        <end position="206"/>
    </location>
</feature>
<sequence length="235" mass="25187">MVLGPAPEGAAADGSGSSGVPVRVGTYNIRAGVRDADFTGGVAALLPRVDVAGLQEIARRGRQAWLADRPGWGCFRPREAGANPVVWRSAAFDLLDGYGALLAHGRHIGDEKPAKGHDLDDQYATVVHLQHLATDQEVTVIDVHLLAGATTAGRRRHDRPLMFGFYRDEVRSLAALVEAERATGRVFVLGDFNIGYAADARWHDEAMPFARLAALGMVSMWRDCGTAGRGTHGPQ</sequence>
<evidence type="ECO:0000313" key="3">
    <source>
        <dbReference type="Proteomes" id="UP000535511"/>
    </source>
</evidence>
<dbReference type="Gene3D" id="3.60.10.10">
    <property type="entry name" value="Endonuclease/exonuclease/phosphatase"/>
    <property type="match status" value="1"/>
</dbReference>
<dbReference type="Pfam" id="PF03372">
    <property type="entry name" value="Exo_endo_phos"/>
    <property type="match status" value="1"/>
</dbReference>
<accession>A0A7Y9JDI7</accession>
<gene>
    <name evidence="2" type="ORF">BJZ21_003397</name>
</gene>
<dbReference type="RefSeq" id="WP_179664847.1">
    <property type="nucleotide sequence ID" value="NZ_JACCBG010000001.1"/>
</dbReference>
<comment type="caution">
    <text evidence="2">The sequence shown here is derived from an EMBL/GenBank/DDBJ whole genome shotgun (WGS) entry which is preliminary data.</text>
</comment>